<dbReference type="Pfam" id="PF13537">
    <property type="entry name" value="GATase_7"/>
    <property type="match status" value="1"/>
</dbReference>
<dbReference type="Gene3D" id="2.170.11.10">
    <property type="entry name" value="DNA Topoisomerase I, domain 2"/>
    <property type="match status" value="1"/>
</dbReference>
<keyword evidence="5" id="KW-1185">Reference proteome</keyword>
<reference evidence="4 5" key="1">
    <citation type="submission" date="2020-10" db="EMBL/GenBank/DDBJ databases">
        <title>The Coptis chinensis genome and diversification of protoberbering-type alkaloids.</title>
        <authorList>
            <person name="Wang B."/>
            <person name="Shu S."/>
            <person name="Song C."/>
            <person name="Liu Y."/>
        </authorList>
    </citation>
    <scope>NUCLEOTIDE SEQUENCE [LARGE SCALE GENOMIC DNA]</scope>
    <source>
        <strain evidence="4">HL-2020</strain>
        <tissue evidence="4">Leaf</tissue>
    </source>
</reference>
<dbReference type="PROSITE" id="PS51278">
    <property type="entry name" value="GATASE_TYPE_2"/>
    <property type="match status" value="1"/>
</dbReference>
<dbReference type="InterPro" id="IPR041392">
    <property type="entry name" value="GHD"/>
</dbReference>
<dbReference type="InterPro" id="IPR008336">
    <property type="entry name" value="TopoI_DNA-bd_euk"/>
</dbReference>
<keyword evidence="2" id="KW-0315">Glutamine amidotransferase</keyword>
<dbReference type="GO" id="GO:0005694">
    <property type="term" value="C:chromosome"/>
    <property type="evidence" value="ECO:0007669"/>
    <property type="project" value="InterPro"/>
</dbReference>
<sequence>MTQPHSRSNRRRKQSSIGQLNQESVFSGGCAAFLANYNSKSAAKVVFSNKHYNLLPWSISIFLIEKKLMKEEKMKQEEKYMWAIVDGVKEKVGNFRVEPPGLFHGRGEHPKEYIENIRVNYAKDFTNKDVVKRQVAVATYLIDKLALRAGNEKTTLAATIAAMYGGKIHATLKKTAGRQIRGPMAVAPPKMRLWFLPWSSRQLIKIRIGVARHIPARNHEIAVHSSGLNEDFKAESLEPAHGPKARYPKSGQISNPYLESPKRLKCRCLTKSRVLVYSKPNEPLDDGSVKSIQGDYEERKFNEECGVVAVYGDPAASRLCCLGLHAIQHRGQEGAGIVTSHNGKVLKPVKDIGLVSQVFNESELNELPGEVGIGHVRYSTTGTSTRENVQPLRAECKFGAVAVAHNGNLVNYNKLKKMMQQNGCIFEASSDTEVVLHLIALSKETSLIPRIIDACEQLEGAFSMVLLTEDKLVAVCDPRGFRPLVIGRRSNGSVVFASETCAFELMDETRRSHSS</sequence>
<evidence type="ECO:0000256" key="2">
    <source>
        <dbReference type="ARBA" id="ARBA00022962"/>
    </source>
</evidence>
<dbReference type="InterPro" id="IPR011010">
    <property type="entry name" value="DNA_brk_join_enz"/>
</dbReference>
<dbReference type="SUPFAM" id="SSF56235">
    <property type="entry name" value="N-terminal nucleophile aminohydrolases (Ntn hydrolases)"/>
    <property type="match status" value="1"/>
</dbReference>
<gene>
    <name evidence="4" type="ORF">IFM89_037978</name>
</gene>
<dbReference type="GO" id="GO:0003917">
    <property type="term" value="F:DNA topoisomerase type I (single strand cut, ATP-independent) activity"/>
    <property type="evidence" value="ECO:0007669"/>
    <property type="project" value="InterPro"/>
</dbReference>
<proteinExistence type="predicted"/>
<evidence type="ECO:0000313" key="4">
    <source>
        <dbReference type="EMBL" id="KAF9612059.1"/>
    </source>
</evidence>
<dbReference type="AlphaFoldDB" id="A0A835I7L1"/>
<dbReference type="Pfam" id="PF17834">
    <property type="entry name" value="GHD"/>
    <property type="match status" value="1"/>
</dbReference>
<keyword evidence="1" id="KW-0808">Transferase</keyword>
<organism evidence="4 5">
    <name type="scientific">Coptis chinensis</name>
    <dbReference type="NCBI Taxonomy" id="261450"/>
    <lineage>
        <taxon>Eukaryota</taxon>
        <taxon>Viridiplantae</taxon>
        <taxon>Streptophyta</taxon>
        <taxon>Embryophyta</taxon>
        <taxon>Tracheophyta</taxon>
        <taxon>Spermatophyta</taxon>
        <taxon>Magnoliopsida</taxon>
        <taxon>Ranunculales</taxon>
        <taxon>Ranunculaceae</taxon>
        <taxon>Coptidoideae</taxon>
        <taxon>Coptis</taxon>
    </lineage>
</organism>
<dbReference type="InterPro" id="IPR029055">
    <property type="entry name" value="Ntn_hydrolases_N"/>
</dbReference>
<dbReference type="Proteomes" id="UP000631114">
    <property type="component" value="Unassembled WGS sequence"/>
</dbReference>
<name>A0A835I7L1_9MAGN</name>
<dbReference type="SUPFAM" id="SSF56349">
    <property type="entry name" value="DNA breaking-rejoining enzymes"/>
    <property type="match status" value="1"/>
</dbReference>
<evidence type="ECO:0000313" key="5">
    <source>
        <dbReference type="Proteomes" id="UP000631114"/>
    </source>
</evidence>
<dbReference type="PANTHER" id="PTHR11907">
    <property type="entry name" value="AMIDOPHOSPHORIBOSYLTRANSFERASE"/>
    <property type="match status" value="1"/>
</dbReference>
<protein>
    <recommendedName>
        <fullName evidence="3">Glutamine amidotransferase type-2 domain-containing protein</fullName>
    </recommendedName>
</protein>
<evidence type="ECO:0000256" key="1">
    <source>
        <dbReference type="ARBA" id="ARBA00022679"/>
    </source>
</evidence>
<accession>A0A835I7L1</accession>
<dbReference type="GO" id="GO:0016740">
    <property type="term" value="F:transferase activity"/>
    <property type="evidence" value="ECO:0007669"/>
    <property type="project" value="UniProtKB-KW"/>
</dbReference>
<dbReference type="SUPFAM" id="SSF56741">
    <property type="entry name" value="Eukaryotic DNA topoisomerase I, N-terminal DNA-binding fragment"/>
    <property type="match status" value="1"/>
</dbReference>
<feature type="domain" description="Glutamine amidotransferase type-2" evidence="3">
    <location>
        <begin position="305"/>
        <end position="515"/>
    </location>
</feature>
<dbReference type="InterPro" id="IPR013030">
    <property type="entry name" value="DNA_topo_DNA_db_N_dom2"/>
</dbReference>
<dbReference type="InterPro" id="IPR036202">
    <property type="entry name" value="TopoI_DNA-bd_euk_N_sf"/>
</dbReference>
<evidence type="ECO:0000259" key="3">
    <source>
        <dbReference type="PROSITE" id="PS51278"/>
    </source>
</evidence>
<dbReference type="EMBL" id="JADFTS010000004">
    <property type="protein sequence ID" value="KAF9612059.1"/>
    <property type="molecule type" value="Genomic_DNA"/>
</dbReference>
<dbReference type="GO" id="GO:0003677">
    <property type="term" value="F:DNA binding"/>
    <property type="evidence" value="ECO:0007669"/>
    <property type="project" value="InterPro"/>
</dbReference>
<comment type="caution">
    <text evidence="4">The sequence shown here is derived from an EMBL/GenBank/DDBJ whole genome shotgun (WGS) entry which is preliminary data.</text>
</comment>
<dbReference type="OrthoDB" id="191723at2759"/>
<dbReference type="GO" id="GO:0006265">
    <property type="term" value="P:DNA topological change"/>
    <property type="evidence" value="ECO:0007669"/>
    <property type="project" value="InterPro"/>
</dbReference>
<dbReference type="InterPro" id="IPR017932">
    <property type="entry name" value="GATase_2_dom"/>
</dbReference>
<dbReference type="Pfam" id="PF02919">
    <property type="entry name" value="Topoisom_I_N"/>
    <property type="match status" value="1"/>
</dbReference>
<dbReference type="Gene3D" id="3.60.20.10">
    <property type="entry name" value="Glutamine Phosphoribosylpyrophosphate, subunit 1, domain 1"/>
    <property type="match status" value="1"/>
</dbReference>